<dbReference type="GO" id="GO:0097120">
    <property type="term" value="P:receptor localization to synapse"/>
    <property type="evidence" value="ECO:0007669"/>
    <property type="project" value="TreeGrafter"/>
</dbReference>
<dbReference type="InterPro" id="IPR001452">
    <property type="entry name" value="SH3_domain"/>
</dbReference>
<dbReference type="GO" id="GO:0019901">
    <property type="term" value="F:protein kinase binding"/>
    <property type="evidence" value="ECO:0007669"/>
    <property type="project" value="TreeGrafter"/>
</dbReference>
<dbReference type="CDD" id="cd11861">
    <property type="entry name" value="SH3_DLG-like"/>
    <property type="match status" value="1"/>
</dbReference>
<dbReference type="PROSITE" id="PS50002">
    <property type="entry name" value="SH3"/>
    <property type="match status" value="1"/>
</dbReference>
<keyword evidence="2 5" id="KW-0728">SH3 domain</keyword>
<dbReference type="Gene3D" id="2.30.30.40">
    <property type="entry name" value="SH3 Domains"/>
    <property type="match status" value="1"/>
</dbReference>
<dbReference type="PROSITE" id="PS50106">
    <property type="entry name" value="PDZ"/>
    <property type="match status" value="1"/>
</dbReference>
<dbReference type="InterPro" id="IPR008145">
    <property type="entry name" value="GK/Ca_channel_bsu"/>
</dbReference>
<dbReference type="InterPro" id="IPR020590">
    <property type="entry name" value="Guanylate_kinase_CS"/>
</dbReference>
<dbReference type="SMART" id="SM00228">
    <property type="entry name" value="PDZ"/>
    <property type="match status" value="1"/>
</dbReference>
<evidence type="ECO:0000256" key="2">
    <source>
        <dbReference type="ARBA" id="ARBA00022443"/>
    </source>
</evidence>
<comment type="subcellular location">
    <subcellularLocation>
        <location evidence="1">Membrane</location>
    </subcellularLocation>
</comment>
<accession>A0A6A7FW24</accession>
<dbReference type="CDD" id="cd06795">
    <property type="entry name" value="PDZ3_Dlg1-2-4-like"/>
    <property type="match status" value="1"/>
</dbReference>
<evidence type="ECO:0000313" key="10">
    <source>
        <dbReference type="EMBL" id="LAC22199.1"/>
    </source>
</evidence>
<dbReference type="Gene3D" id="2.30.42.10">
    <property type="match status" value="1"/>
</dbReference>
<dbReference type="PROSITE" id="PS50052">
    <property type="entry name" value="GUANYLATE_KINASE_2"/>
    <property type="match status" value="1"/>
</dbReference>
<dbReference type="PROSITE" id="PS00856">
    <property type="entry name" value="GUANYLATE_KINASE_1"/>
    <property type="match status" value="1"/>
</dbReference>
<dbReference type="GO" id="GO:0045197">
    <property type="term" value="P:establishment or maintenance of epithelial cell apical/basal polarity"/>
    <property type="evidence" value="ECO:0007669"/>
    <property type="project" value="TreeGrafter"/>
</dbReference>
<dbReference type="GO" id="GO:0043005">
    <property type="term" value="C:neuron projection"/>
    <property type="evidence" value="ECO:0007669"/>
    <property type="project" value="TreeGrafter"/>
</dbReference>
<organism evidence="10">
    <name type="scientific">Hirondellea gigas</name>
    <dbReference type="NCBI Taxonomy" id="1518452"/>
    <lineage>
        <taxon>Eukaryota</taxon>
        <taxon>Metazoa</taxon>
        <taxon>Ecdysozoa</taxon>
        <taxon>Arthropoda</taxon>
        <taxon>Crustacea</taxon>
        <taxon>Multicrustacea</taxon>
        <taxon>Malacostraca</taxon>
        <taxon>Eumalacostraca</taxon>
        <taxon>Peracarida</taxon>
        <taxon>Amphipoda</taxon>
        <taxon>Amphilochidea</taxon>
        <taxon>Lysianassida</taxon>
        <taxon>Lysianassidira</taxon>
        <taxon>Lysianassoidea</taxon>
        <taxon>Lysianassidae</taxon>
        <taxon>Hirondellea</taxon>
    </lineage>
</organism>
<feature type="domain" description="Guanylate kinase-like" evidence="8">
    <location>
        <begin position="319"/>
        <end position="494"/>
    </location>
</feature>
<sequence length="525" mass="58903">MTLHGTVTTLPPSGASPNNKHSNKLAKKNKNKKEKNSKRNVRHVVLHRGGEGLGFNIVGGEEGSEDIFISFLLAGGVADSCGQLKRGDQILAVNNTSLRHATHETAARALKNAGVTVELTVEHKPEEYNKFEARLHDLKQQTSGTLRTTQKKQLYVKALFDYDPRYDDGLPSRGLAFTYGAILHVINASDYQWWQARRVKPDGTEEVSSGIIPSKGRWEKKQRARLRSVAFTAGKATNMDTNNRQSTLERRKKPLSFTKKFPLFKTKTKDDKSEDGSDNEPCVVGADGDNSETRSLRGSGEDLPVVSYEGVQQVSVSYTRPVVLLGPLKDRINDDLIAEFPDKFGSCVPHTTRPRREYEVDGRDYHFVTSREQMEQDIQNHLFIEAGQYNDNLYGTSVASVKTVAEKGKHCILDVSGNGIRRLQVAQLYPIAIFIKPRSAEQIREWNKRVTEDQASKTYERAMKIESEFGEYFSGVVVGDTPEEIYANVKVLIAQHAVPSIWIPNKEVLPSQLDKRHKSNAMEYD</sequence>
<dbReference type="SMART" id="SM00072">
    <property type="entry name" value="GuKc"/>
    <property type="match status" value="1"/>
</dbReference>
<feature type="compositionally biased region" description="Polar residues" evidence="6">
    <location>
        <begin position="1"/>
        <end position="17"/>
    </location>
</feature>
<dbReference type="Pfam" id="PF00595">
    <property type="entry name" value="PDZ"/>
    <property type="match status" value="1"/>
</dbReference>
<evidence type="ECO:0000259" key="8">
    <source>
        <dbReference type="PROSITE" id="PS50052"/>
    </source>
</evidence>
<feature type="region of interest" description="Disordered" evidence="6">
    <location>
        <begin position="267"/>
        <end position="299"/>
    </location>
</feature>
<dbReference type="InterPro" id="IPR036034">
    <property type="entry name" value="PDZ_sf"/>
</dbReference>
<dbReference type="GO" id="GO:0043113">
    <property type="term" value="P:receptor clustering"/>
    <property type="evidence" value="ECO:0007669"/>
    <property type="project" value="TreeGrafter"/>
</dbReference>
<dbReference type="GO" id="GO:0099072">
    <property type="term" value="P:regulation of postsynaptic membrane neurotransmitter receptor levels"/>
    <property type="evidence" value="ECO:0007669"/>
    <property type="project" value="TreeGrafter"/>
</dbReference>
<evidence type="ECO:0000259" key="9">
    <source>
        <dbReference type="PROSITE" id="PS50106"/>
    </source>
</evidence>
<dbReference type="GO" id="GO:0016323">
    <property type="term" value="C:basolateral plasma membrane"/>
    <property type="evidence" value="ECO:0007669"/>
    <property type="project" value="TreeGrafter"/>
</dbReference>
<dbReference type="InterPro" id="IPR027417">
    <property type="entry name" value="P-loop_NTPase"/>
</dbReference>
<dbReference type="InterPro" id="IPR036028">
    <property type="entry name" value="SH3-like_dom_sf"/>
</dbReference>
<keyword evidence="4" id="KW-0472">Membrane</keyword>
<dbReference type="Gene3D" id="3.40.50.300">
    <property type="entry name" value="P-loop containing nucleotide triphosphate hydrolases"/>
    <property type="match status" value="1"/>
</dbReference>
<dbReference type="FunFam" id="2.30.42.10:FF:000001">
    <property type="entry name" value="Disks large homolog 1 isoform 2"/>
    <property type="match status" value="1"/>
</dbReference>
<feature type="domain" description="SH3" evidence="7">
    <location>
        <begin position="151"/>
        <end position="222"/>
    </location>
</feature>
<feature type="region of interest" description="Disordered" evidence="6">
    <location>
        <begin position="1"/>
        <end position="40"/>
    </location>
</feature>
<evidence type="ECO:0000256" key="5">
    <source>
        <dbReference type="PROSITE-ProRule" id="PRU00192"/>
    </source>
</evidence>
<reference evidence="10" key="1">
    <citation type="submission" date="2017-11" db="EMBL/GenBank/DDBJ databases">
        <title>The sensing device of the deep-sea amphipod.</title>
        <authorList>
            <person name="Kobayashi H."/>
            <person name="Nagahama T."/>
            <person name="Arai W."/>
            <person name="Sasagawa Y."/>
            <person name="Umeda M."/>
            <person name="Hayashi T."/>
            <person name="Nikaido I."/>
            <person name="Watanabe H."/>
            <person name="Oguri K."/>
            <person name="Kitazato H."/>
            <person name="Fujioka K."/>
            <person name="Kido Y."/>
            <person name="Takami H."/>
        </authorList>
    </citation>
    <scope>NUCLEOTIDE SEQUENCE</scope>
    <source>
        <tissue evidence="10">Whole body</tissue>
    </source>
</reference>
<dbReference type="SUPFAM" id="SSF50156">
    <property type="entry name" value="PDZ domain-like"/>
    <property type="match status" value="1"/>
</dbReference>
<dbReference type="InterPro" id="IPR001478">
    <property type="entry name" value="PDZ"/>
</dbReference>
<keyword evidence="3" id="KW-0677">Repeat</keyword>
<dbReference type="PANTHER" id="PTHR23119:SF51">
    <property type="entry name" value="DISKS LARGE 1 TUMOR SUPPRESSOR PROTEIN"/>
    <property type="match status" value="1"/>
</dbReference>
<evidence type="ECO:0000259" key="7">
    <source>
        <dbReference type="PROSITE" id="PS50002"/>
    </source>
</evidence>
<evidence type="ECO:0000256" key="6">
    <source>
        <dbReference type="SAM" id="MobiDB-lite"/>
    </source>
</evidence>
<dbReference type="Pfam" id="PF00625">
    <property type="entry name" value="Guanylate_kin"/>
    <property type="match status" value="1"/>
</dbReference>
<feature type="domain" description="PDZ" evidence="9">
    <location>
        <begin position="43"/>
        <end position="125"/>
    </location>
</feature>
<dbReference type="GO" id="GO:0007268">
    <property type="term" value="P:chemical synaptic transmission"/>
    <property type="evidence" value="ECO:0007669"/>
    <property type="project" value="TreeGrafter"/>
</dbReference>
<name>A0A6A7FW24_9CRUS</name>
<dbReference type="SUPFAM" id="SSF50044">
    <property type="entry name" value="SH3-domain"/>
    <property type="match status" value="1"/>
</dbReference>
<dbReference type="AlphaFoldDB" id="A0A6A7FW24"/>
<dbReference type="PANTHER" id="PTHR23119">
    <property type="entry name" value="DISCS LARGE"/>
    <property type="match status" value="1"/>
</dbReference>
<dbReference type="GO" id="GO:0098609">
    <property type="term" value="P:cell-cell adhesion"/>
    <property type="evidence" value="ECO:0007669"/>
    <property type="project" value="TreeGrafter"/>
</dbReference>
<dbReference type="CDD" id="cd00071">
    <property type="entry name" value="GMPK"/>
    <property type="match status" value="1"/>
</dbReference>
<dbReference type="EMBL" id="IACT01002945">
    <property type="protein sequence ID" value="LAC22199.1"/>
    <property type="molecule type" value="mRNA"/>
</dbReference>
<protein>
    <submittedName>
        <fullName evidence="10">Disks large 1 tumor suppressor protein-like isoform X2</fullName>
    </submittedName>
</protein>
<evidence type="ECO:0000256" key="3">
    <source>
        <dbReference type="ARBA" id="ARBA00022737"/>
    </source>
</evidence>
<evidence type="ECO:0000256" key="1">
    <source>
        <dbReference type="ARBA" id="ARBA00004370"/>
    </source>
</evidence>
<dbReference type="GO" id="GO:0098839">
    <property type="term" value="C:postsynaptic density membrane"/>
    <property type="evidence" value="ECO:0007669"/>
    <property type="project" value="TreeGrafter"/>
</dbReference>
<feature type="compositionally biased region" description="Basic residues" evidence="6">
    <location>
        <begin position="21"/>
        <end position="40"/>
    </location>
</feature>
<dbReference type="SUPFAM" id="SSF52540">
    <property type="entry name" value="P-loop containing nucleoside triphosphate hydrolases"/>
    <property type="match status" value="1"/>
</dbReference>
<proteinExistence type="evidence at transcript level"/>
<dbReference type="InterPro" id="IPR050614">
    <property type="entry name" value="Synaptic_Scaffolding_LAP-MAGUK"/>
</dbReference>
<evidence type="ECO:0000256" key="4">
    <source>
        <dbReference type="ARBA" id="ARBA00023136"/>
    </source>
</evidence>
<dbReference type="InterPro" id="IPR008144">
    <property type="entry name" value="Guanylate_kin-like_dom"/>
</dbReference>
<dbReference type="GO" id="GO:0031594">
    <property type="term" value="C:neuromuscular junction"/>
    <property type="evidence" value="ECO:0007669"/>
    <property type="project" value="TreeGrafter"/>
</dbReference>